<proteinExistence type="inferred from homology"/>
<feature type="domain" description="Protein kinase" evidence="10">
    <location>
        <begin position="61"/>
        <end position="352"/>
    </location>
</feature>
<dbReference type="Gene3D" id="3.30.200.20">
    <property type="entry name" value="Phosphorylase Kinase, domain 1"/>
    <property type="match status" value="1"/>
</dbReference>
<protein>
    <recommendedName>
        <fullName evidence="1">non-specific serine/threonine protein kinase</fullName>
        <ecNumber evidence="1">2.7.11.1</ecNumber>
    </recommendedName>
</protein>
<evidence type="ECO:0000256" key="8">
    <source>
        <dbReference type="RuleBase" id="RU000304"/>
    </source>
</evidence>
<dbReference type="EC" id="2.7.11.1" evidence="1"/>
<reference evidence="12" key="1">
    <citation type="submission" date="2015-11" db="EMBL/GenBank/DDBJ databases">
        <title>De novo transcriptome assembly of four potential Pierce s Disease insect vectors from Arizona vineyards.</title>
        <authorList>
            <person name="Tassone E.E."/>
        </authorList>
    </citation>
    <scope>NUCLEOTIDE SEQUENCE</scope>
</reference>
<comment type="similarity">
    <text evidence="8">Belongs to the protein kinase superfamily.</text>
</comment>
<evidence type="ECO:0000313" key="12">
    <source>
        <dbReference type="EMBL" id="JAT39190.1"/>
    </source>
</evidence>
<dbReference type="PANTHER" id="PTHR44167:SF23">
    <property type="entry name" value="CDC7 KINASE, ISOFORM A-RELATED"/>
    <property type="match status" value="1"/>
</dbReference>
<feature type="region of interest" description="Disordered" evidence="9">
    <location>
        <begin position="208"/>
        <end position="228"/>
    </location>
</feature>
<keyword evidence="5" id="KW-0418">Kinase</keyword>
<dbReference type="InterPro" id="IPR011009">
    <property type="entry name" value="Kinase-like_dom_sf"/>
</dbReference>
<dbReference type="PANTHER" id="PTHR44167">
    <property type="entry name" value="OVARIAN-SPECIFIC SERINE/THREONINE-PROTEIN KINASE LOK-RELATED"/>
    <property type="match status" value="1"/>
</dbReference>
<evidence type="ECO:0000256" key="1">
    <source>
        <dbReference type="ARBA" id="ARBA00012513"/>
    </source>
</evidence>
<dbReference type="PROSITE" id="PS50011">
    <property type="entry name" value="PROTEIN_KINASE_DOM"/>
    <property type="match status" value="1"/>
</dbReference>
<feature type="compositionally biased region" description="Basic and acidic residues" evidence="9">
    <location>
        <begin position="20"/>
        <end position="33"/>
    </location>
</feature>
<dbReference type="Gene3D" id="1.10.510.10">
    <property type="entry name" value="Transferase(Phosphotransferase) domain 1"/>
    <property type="match status" value="1"/>
</dbReference>
<name>A0A1B6MTC9_9HEMI</name>
<keyword evidence="2 8" id="KW-0723">Serine/threonine-protein kinase</keyword>
<feature type="non-terminal residue" evidence="12">
    <location>
        <position position="352"/>
    </location>
</feature>
<keyword evidence="6 7" id="KW-0067">ATP-binding</keyword>
<keyword evidence="4 7" id="KW-0547">Nucleotide-binding</keyword>
<dbReference type="SUPFAM" id="SSF56112">
    <property type="entry name" value="Protein kinase-like (PK-like)"/>
    <property type="match status" value="1"/>
</dbReference>
<evidence type="ECO:0000256" key="3">
    <source>
        <dbReference type="ARBA" id="ARBA00022679"/>
    </source>
</evidence>
<dbReference type="AlphaFoldDB" id="A0A1B6MTC9"/>
<evidence type="ECO:0000313" key="11">
    <source>
        <dbReference type="EMBL" id="JAT09167.1"/>
    </source>
</evidence>
<keyword evidence="3" id="KW-0808">Transferase</keyword>
<feature type="binding site" evidence="7">
    <location>
        <position position="92"/>
    </location>
    <ligand>
        <name>ATP</name>
        <dbReference type="ChEBI" id="CHEBI:30616"/>
    </ligand>
</feature>
<feature type="region of interest" description="Disordered" evidence="9">
    <location>
        <begin position="14"/>
        <end position="46"/>
    </location>
</feature>
<evidence type="ECO:0000256" key="2">
    <source>
        <dbReference type="ARBA" id="ARBA00022527"/>
    </source>
</evidence>
<dbReference type="GO" id="GO:0005634">
    <property type="term" value="C:nucleus"/>
    <property type="evidence" value="ECO:0007669"/>
    <property type="project" value="TreeGrafter"/>
</dbReference>
<accession>A0A1B6MTC9</accession>
<dbReference type="InterPro" id="IPR000719">
    <property type="entry name" value="Prot_kinase_dom"/>
</dbReference>
<dbReference type="EMBL" id="GEBQ01000787">
    <property type="protein sequence ID" value="JAT39190.1"/>
    <property type="molecule type" value="Transcribed_RNA"/>
</dbReference>
<feature type="region of interest" description="Disordered" evidence="9">
    <location>
        <begin position="249"/>
        <end position="283"/>
    </location>
</feature>
<organism evidence="12">
    <name type="scientific">Graphocephala atropunctata</name>
    <dbReference type="NCBI Taxonomy" id="36148"/>
    <lineage>
        <taxon>Eukaryota</taxon>
        <taxon>Metazoa</taxon>
        <taxon>Ecdysozoa</taxon>
        <taxon>Arthropoda</taxon>
        <taxon>Hexapoda</taxon>
        <taxon>Insecta</taxon>
        <taxon>Pterygota</taxon>
        <taxon>Neoptera</taxon>
        <taxon>Paraneoptera</taxon>
        <taxon>Hemiptera</taxon>
        <taxon>Auchenorrhyncha</taxon>
        <taxon>Membracoidea</taxon>
        <taxon>Cicadellidae</taxon>
        <taxon>Cicadellinae</taxon>
        <taxon>Cicadellini</taxon>
        <taxon>Graphocephala</taxon>
    </lineage>
</organism>
<dbReference type="InterPro" id="IPR008271">
    <property type="entry name" value="Ser/Thr_kinase_AS"/>
</dbReference>
<dbReference type="GO" id="GO:0044773">
    <property type="term" value="P:mitotic DNA damage checkpoint signaling"/>
    <property type="evidence" value="ECO:0007669"/>
    <property type="project" value="TreeGrafter"/>
</dbReference>
<dbReference type="GO" id="GO:0005524">
    <property type="term" value="F:ATP binding"/>
    <property type="evidence" value="ECO:0007669"/>
    <property type="project" value="UniProtKB-UniRule"/>
</dbReference>
<evidence type="ECO:0000256" key="9">
    <source>
        <dbReference type="SAM" id="MobiDB-lite"/>
    </source>
</evidence>
<dbReference type="Pfam" id="PF00069">
    <property type="entry name" value="Pkinase"/>
    <property type="match status" value="1"/>
</dbReference>
<dbReference type="PROSITE" id="PS00108">
    <property type="entry name" value="PROTEIN_KINASE_ST"/>
    <property type="match status" value="1"/>
</dbReference>
<dbReference type="GO" id="GO:0004674">
    <property type="term" value="F:protein serine/threonine kinase activity"/>
    <property type="evidence" value="ECO:0007669"/>
    <property type="project" value="UniProtKB-KW"/>
</dbReference>
<dbReference type="SMART" id="SM00220">
    <property type="entry name" value="S_TKc"/>
    <property type="match status" value="1"/>
</dbReference>
<evidence type="ECO:0000256" key="6">
    <source>
        <dbReference type="ARBA" id="ARBA00022840"/>
    </source>
</evidence>
<dbReference type="EMBL" id="GEBQ01030810">
    <property type="protein sequence ID" value="JAT09167.1"/>
    <property type="molecule type" value="Transcribed_RNA"/>
</dbReference>
<gene>
    <name evidence="12" type="ORF">g.5069</name>
    <name evidence="11" type="ORF">g.5070</name>
</gene>
<evidence type="ECO:0000256" key="5">
    <source>
        <dbReference type="ARBA" id="ARBA00022777"/>
    </source>
</evidence>
<evidence type="ECO:0000259" key="10">
    <source>
        <dbReference type="PROSITE" id="PS50011"/>
    </source>
</evidence>
<feature type="compositionally biased region" description="Low complexity" evidence="9">
    <location>
        <begin position="34"/>
        <end position="46"/>
    </location>
</feature>
<dbReference type="PROSITE" id="PS00107">
    <property type="entry name" value="PROTEIN_KINASE_ATP"/>
    <property type="match status" value="1"/>
</dbReference>
<evidence type="ECO:0000256" key="4">
    <source>
        <dbReference type="ARBA" id="ARBA00022741"/>
    </source>
</evidence>
<sequence>MTAIAENPCIPLLHKQTQSTKKDSSEHGKEKCGKSTSSKTPSSESAIPSLLKKLPELDNIFYIHEKIGEGTFSNVYLATLKGVVSNRQFAIKHLIPTSHPRRMQYELDCLTRIGGKDNIVSCDMTMREADCVVFVMPYLKHQKFSDYVLDMTVEETRLYMKNLLLALKRVHSFNIIHRDIKPSNFLYNRDSKQFLLVDFGLAQNVNENENSMSRPNIKRKREDDDLENVENPKIKRFAQEVLIGNKQDLKPPAGRALRQQLPPHNKGPPASANLTKRLPLTSNCPNVINNTSDRTFGQKQAFQSLMPLKEKPVNSQASFVRVQNSQVQTSLTFPRPMVPVPPTRKDRCQCTG</sequence>
<evidence type="ECO:0000256" key="7">
    <source>
        <dbReference type="PROSITE-ProRule" id="PRU10141"/>
    </source>
</evidence>
<dbReference type="InterPro" id="IPR017441">
    <property type="entry name" value="Protein_kinase_ATP_BS"/>
</dbReference>